<name>A0A124H8P5_9ACTN</name>
<evidence type="ECO:0000313" key="3">
    <source>
        <dbReference type="EMBL" id="KUM82711.1"/>
    </source>
</evidence>
<feature type="transmembrane region" description="Helical" evidence="2">
    <location>
        <begin position="112"/>
        <end position="131"/>
    </location>
</feature>
<gene>
    <name evidence="3" type="ORF">AQI94_38760</name>
</gene>
<accession>A0A124H8P5</accession>
<keyword evidence="2" id="KW-0472">Membrane</keyword>
<keyword evidence="2" id="KW-1133">Transmembrane helix</keyword>
<keyword evidence="2" id="KW-0812">Transmembrane</keyword>
<feature type="transmembrane region" description="Helical" evidence="2">
    <location>
        <begin position="443"/>
        <end position="461"/>
    </location>
</feature>
<feature type="transmembrane region" description="Helical" evidence="2">
    <location>
        <begin position="410"/>
        <end position="437"/>
    </location>
</feature>
<evidence type="ECO:0000256" key="2">
    <source>
        <dbReference type="SAM" id="Phobius"/>
    </source>
</evidence>
<dbReference type="AlphaFoldDB" id="A0A124H8P5"/>
<protein>
    <submittedName>
        <fullName evidence="3">Uncharacterized protein</fullName>
    </submittedName>
</protein>
<comment type="caution">
    <text evidence="3">The sequence shown here is derived from an EMBL/GenBank/DDBJ whole genome shotgun (WGS) entry which is preliminary data.</text>
</comment>
<feature type="transmembrane region" description="Helical" evidence="2">
    <location>
        <begin position="244"/>
        <end position="265"/>
    </location>
</feature>
<organism evidence="3 4">
    <name type="scientific">Streptomyces pseudovenezuelae</name>
    <dbReference type="NCBI Taxonomy" id="67350"/>
    <lineage>
        <taxon>Bacteria</taxon>
        <taxon>Bacillati</taxon>
        <taxon>Actinomycetota</taxon>
        <taxon>Actinomycetes</taxon>
        <taxon>Kitasatosporales</taxon>
        <taxon>Streptomycetaceae</taxon>
        <taxon>Streptomyces</taxon>
        <taxon>Streptomyces aurantiacus group</taxon>
    </lineage>
</organism>
<dbReference type="Proteomes" id="UP000053039">
    <property type="component" value="Unassembled WGS sequence"/>
</dbReference>
<evidence type="ECO:0000313" key="4">
    <source>
        <dbReference type="Proteomes" id="UP000053039"/>
    </source>
</evidence>
<sequence>MSRKWTLDKVAQDVRAYPRCGRFVTVAVPLALVALTATWLFLGTSPVRTAILWCSPALLAASLVIWAVAVLRDGDRTRCESYGWAVRTASVSPGGGSETVPLRTNGTRWLTIRYGAALVTCLTLMALWVTLAASDARGTGTSAVLAREGAVIERRPIVRIENQDAGSNPRSSATADYTVLLSPSAGGGRVPVTFRAATNRRQGVGSELYVASVPGRPELGAIGDDRLAEVQRQLDGRAVETGTVWVIGPLWLLATLAATMCWYLAESIRRPARTVTPDWRTLRVTVTGTGQHTEAPLPGNSEAADGKRRRENTRRLQCLVLEGAGPKIPFHSQMGIDAAGTVLSGAHGRLIWHPAHRRGSDVLAELVGDDGWQLPGAVPGRVAEQVVAEGHTEPARPDPERRVRLLDLGAGWMVTASLPGVAGFAVALGCLATLLLVPDSGAWRWWAAVAGVLAPGVGFTVQAMARTAPEAAAQQQLQGRR</sequence>
<reference evidence="3 4" key="1">
    <citation type="submission" date="2015-10" db="EMBL/GenBank/DDBJ databases">
        <title>Draft genome sequence of Streptomyces pseudovenezuelae DSM 40212, type strain for the species Streptomyces pseudovenezuelae.</title>
        <authorList>
            <person name="Ruckert C."/>
            <person name="Winkler A."/>
            <person name="Kalinowski J."/>
            <person name="Kampfer P."/>
            <person name="Glaeser S."/>
        </authorList>
    </citation>
    <scope>NUCLEOTIDE SEQUENCE [LARGE SCALE GENOMIC DNA]</scope>
    <source>
        <strain evidence="3 4">DSM 40212</strain>
    </source>
</reference>
<evidence type="ECO:0000256" key="1">
    <source>
        <dbReference type="SAM" id="MobiDB-lite"/>
    </source>
</evidence>
<feature type="transmembrane region" description="Helical" evidence="2">
    <location>
        <begin position="50"/>
        <end position="71"/>
    </location>
</feature>
<dbReference type="EMBL" id="LMWM01000050">
    <property type="protein sequence ID" value="KUM82711.1"/>
    <property type="molecule type" value="Genomic_DNA"/>
</dbReference>
<feature type="region of interest" description="Disordered" evidence="1">
    <location>
        <begin position="288"/>
        <end position="309"/>
    </location>
</feature>
<dbReference type="OrthoDB" id="4214144at2"/>
<feature type="transmembrane region" description="Helical" evidence="2">
    <location>
        <begin position="21"/>
        <end position="44"/>
    </location>
</feature>
<proteinExistence type="predicted"/>